<dbReference type="Pfam" id="PF00884">
    <property type="entry name" value="Sulfatase"/>
    <property type="match status" value="1"/>
</dbReference>
<dbReference type="Gene3D" id="3.40.720.10">
    <property type="entry name" value="Alkaline Phosphatase, subunit A"/>
    <property type="match status" value="1"/>
</dbReference>
<dbReference type="InterPro" id="IPR050738">
    <property type="entry name" value="Sulfatase"/>
</dbReference>
<proteinExistence type="inferred from homology"/>
<dbReference type="PANTHER" id="PTHR42693">
    <property type="entry name" value="ARYLSULFATASE FAMILY MEMBER"/>
    <property type="match status" value="1"/>
</dbReference>
<dbReference type="InterPro" id="IPR017850">
    <property type="entry name" value="Alkaline_phosphatase_core_sf"/>
</dbReference>
<evidence type="ECO:0000313" key="4">
    <source>
        <dbReference type="EMBL" id="SVB95996.1"/>
    </source>
</evidence>
<gene>
    <name evidence="4" type="ORF">METZ01_LOCUS248850</name>
</gene>
<dbReference type="GO" id="GO:0004065">
    <property type="term" value="F:arylsulfatase activity"/>
    <property type="evidence" value="ECO:0007669"/>
    <property type="project" value="TreeGrafter"/>
</dbReference>
<reference evidence="4" key="1">
    <citation type="submission" date="2018-05" db="EMBL/GenBank/DDBJ databases">
        <authorList>
            <person name="Lanie J.A."/>
            <person name="Ng W.-L."/>
            <person name="Kazmierczak K.M."/>
            <person name="Andrzejewski T.M."/>
            <person name="Davidsen T.M."/>
            <person name="Wayne K.J."/>
            <person name="Tettelin H."/>
            <person name="Glass J.I."/>
            <person name="Rusch D."/>
            <person name="Podicherti R."/>
            <person name="Tsui H.-C.T."/>
            <person name="Winkler M.E."/>
        </authorList>
    </citation>
    <scope>NUCLEOTIDE SEQUENCE</scope>
</reference>
<dbReference type="InterPro" id="IPR000917">
    <property type="entry name" value="Sulfatase_N"/>
</dbReference>
<comment type="similarity">
    <text evidence="1">Belongs to the sulfatase family.</text>
</comment>
<dbReference type="SUPFAM" id="SSF53649">
    <property type="entry name" value="Alkaline phosphatase-like"/>
    <property type="match status" value="1"/>
</dbReference>
<evidence type="ECO:0000256" key="2">
    <source>
        <dbReference type="ARBA" id="ARBA00022801"/>
    </source>
</evidence>
<evidence type="ECO:0000259" key="3">
    <source>
        <dbReference type="Pfam" id="PF00884"/>
    </source>
</evidence>
<organism evidence="4">
    <name type="scientific">marine metagenome</name>
    <dbReference type="NCBI Taxonomy" id="408172"/>
    <lineage>
        <taxon>unclassified sequences</taxon>
        <taxon>metagenomes</taxon>
        <taxon>ecological metagenomes</taxon>
    </lineage>
</organism>
<keyword evidence="2" id="KW-0378">Hydrolase</keyword>
<accession>A0A382I8P7</accession>
<dbReference type="EMBL" id="UINC01065882">
    <property type="protein sequence ID" value="SVB95996.1"/>
    <property type="molecule type" value="Genomic_DNA"/>
</dbReference>
<sequence>MKKTISLICTMLALLSANAAKPNFVVIMADDMGYNATSAYGGWLKTPHLDRMAREGMRFTDYHSSGVVCSPTRAGLLTGRYQERAGVPSVINADPKVSDHHRGLWPSEHTFPELLAQAGYTSAIFGKWHLGYRKKFNPMHHGFNEFRGFVS</sequence>
<protein>
    <recommendedName>
        <fullName evidence="3">Sulfatase N-terminal domain-containing protein</fullName>
    </recommendedName>
</protein>
<name>A0A382I8P7_9ZZZZ</name>
<dbReference type="AlphaFoldDB" id="A0A382I8P7"/>
<dbReference type="PANTHER" id="PTHR42693:SF53">
    <property type="entry name" value="ENDO-4-O-SULFATASE"/>
    <property type="match status" value="1"/>
</dbReference>
<evidence type="ECO:0000256" key="1">
    <source>
        <dbReference type="ARBA" id="ARBA00008779"/>
    </source>
</evidence>
<feature type="domain" description="Sulfatase N-terminal" evidence="3">
    <location>
        <begin position="22"/>
        <end position="149"/>
    </location>
</feature>
<feature type="non-terminal residue" evidence="4">
    <location>
        <position position="151"/>
    </location>
</feature>